<sequence length="78" mass="8210">LPSPLLASSPPNLLPLESLPSLQKPLSLATMVTSLAVALDLKPNVLIPVNHASSKYALMDTSILKVVPLELCVAVELI</sequence>
<reference evidence="1 2" key="1">
    <citation type="submission" date="2023-04" db="EMBL/GenBank/DDBJ databases">
        <title>Genome of Basidiobolus ranarum AG-B5.</title>
        <authorList>
            <person name="Stajich J.E."/>
            <person name="Carter-House D."/>
            <person name="Gryganskyi A."/>
        </authorList>
    </citation>
    <scope>NUCLEOTIDE SEQUENCE [LARGE SCALE GENOMIC DNA]</scope>
    <source>
        <strain evidence="1 2">AG-B5</strain>
    </source>
</reference>
<protein>
    <submittedName>
        <fullName evidence="1">Uncharacterized protein</fullName>
    </submittedName>
</protein>
<organism evidence="1 2">
    <name type="scientific">Basidiobolus ranarum</name>
    <dbReference type="NCBI Taxonomy" id="34480"/>
    <lineage>
        <taxon>Eukaryota</taxon>
        <taxon>Fungi</taxon>
        <taxon>Fungi incertae sedis</taxon>
        <taxon>Zoopagomycota</taxon>
        <taxon>Entomophthoromycotina</taxon>
        <taxon>Basidiobolomycetes</taxon>
        <taxon>Basidiobolales</taxon>
        <taxon>Basidiobolaceae</taxon>
        <taxon>Basidiobolus</taxon>
    </lineage>
</organism>
<keyword evidence="2" id="KW-1185">Reference proteome</keyword>
<gene>
    <name evidence="1" type="ORF">K7432_018137</name>
</gene>
<evidence type="ECO:0000313" key="1">
    <source>
        <dbReference type="EMBL" id="KAK9662874.1"/>
    </source>
</evidence>
<name>A0ABR2VJF7_9FUNG</name>
<evidence type="ECO:0000313" key="2">
    <source>
        <dbReference type="Proteomes" id="UP001479436"/>
    </source>
</evidence>
<accession>A0ABR2VJF7</accession>
<comment type="caution">
    <text evidence="1">The sequence shown here is derived from an EMBL/GenBank/DDBJ whole genome shotgun (WGS) entry which is preliminary data.</text>
</comment>
<proteinExistence type="predicted"/>
<dbReference type="EMBL" id="JASJQH010011999">
    <property type="protein sequence ID" value="KAK9662874.1"/>
    <property type="molecule type" value="Genomic_DNA"/>
</dbReference>
<feature type="non-terminal residue" evidence="1">
    <location>
        <position position="1"/>
    </location>
</feature>
<dbReference type="Proteomes" id="UP001479436">
    <property type="component" value="Unassembled WGS sequence"/>
</dbReference>
<feature type="non-terminal residue" evidence="1">
    <location>
        <position position="78"/>
    </location>
</feature>